<feature type="transmembrane region" description="Helical" evidence="1">
    <location>
        <begin position="26"/>
        <end position="54"/>
    </location>
</feature>
<evidence type="ECO:0000313" key="3">
    <source>
        <dbReference type="Proteomes" id="UP000831796"/>
    </source>
</evidence>
<dbReference type="RefSeq" id="WP_244677412.1">
    <property type="nucleotide sequence ID" value="NZ_CP095046.1"/>
</dbReference>
<dbReference type="EMBL" id="CP095046">
    <property type="protein sequence ID" value="UOQ74068.1"/>
    <property type="molecule type" value="Genomic_DNA"/>
</dbReference>
<evidence type="ECO:0008006" key="4">
    <source>
        <dbReference type="Google" id="ProtNLM"/>
    </source>
</evidence>
<accession>A0A8T9QD71</accession>
<feature type="transmembrane region" description="Helical" evidence="1">
    <location>
        <begin position="66"/>
        <end position="86"/>
    </location>
</feature>
<keyword evidence="1" id="KW-0472">Membrane</keyword>
<evidence type="ECO:0000313" key="2">
    <source>
        <dbReference type="EMBL" id="UOQ74068.1"/>
    </source>
</evidence>
<dbReference type="AlphaFoldDB" id="A0A8T9QD71"/>
<name>A0A8T9QD71_9BACT</name>
<organism evidence="2 3">
    <name type="scientific">Hymenobacter cellulosilyticus</name>
    <dbReference type="NCBI Taxonomy" id="2932248"/>
    <lineage>
        <taxon>Bacteria</taxon>
        <taxon>Pseudomonadati</taxon>
        <taxon>Bacteroidota</taxon>
        <taxon>Cytophagia</taxon>
        <taxon>Cytophagales</taxon>
        <taxon>Hymenobacteraceae</taxon>
        <taxon>Hymenobacter</taxon>
    </lineage>
</organism>
<protein>
    <recommendedName>
        <fullName evidence="4">DUF2029 domain-containing protein</fullName>
    </recommendedName>
</protein>
<gene>
    <name evidence="2" type="ORF">MUN79_09335</name>
</gene>
<evidence type="ECO:0000256" key="1">
    <source>
        <dbReference type="SAM" id="Phobius"/>
    </source>
</evidence>
<dbReference type="Proteomes" id="UP000831796">
    <property type="component" value="Chromosome"/>
</dbReference>
<dbReference type="KEGG" id="hcu:MUN79_09335"/>
<keyword evidence="1" id="KW-0812">Transmembrane</keyword>
<keyword evidence="3" id="KW-1185">Reference proteome</keyword>
<sequence>MALLLPLGYWHRWGETHYRRLYVSSILIFVVIFNQMAESPTFIIPVVGFVLWFMHYRRSTPLAWPLFILVALFTSLSATDIYPHFIRDGFFDAYKIKAVPMILAWFVIQGQLLFYPRWRERLAASAEANEQEAQAAQAAIQ</sequence>
<feature type="transmembrane region" description="Helical" evidence="1">
    <location>
        <begin position="98"/>
        <end position="115"/>
    </location>
</feature>
<proteinExistence type="predicted"/>
<reference evidence="2" key="1">
    <citation type="submission" date="2022-04" db="EMBL/GenBank/DDBJ databases">
        <title>Hymenobacter sp. isolated from the air.</title>
        <authorList>
            <person name="Won M."/>
            <person name="Lee C.-M."/>
            <person name="Woen H.-Y."/>
            <person name="Kwon S.-W."/>
        </authorList>
    </citation>
    <scope>NUCLEOTIDE SEQUENCE</scope>
    <source>
        <strain evidence="2">5116S-3</strain>
    </source>
</reference>
<keyword evidence="1" id="KW-1133">Transmembrane helix</keyword>